<dbReference type="InterPro" id="IPR023780">
    <property type="entry name" value="Chromo_domain"/>
</dbReference>
<dbReference type="PANTHER" id="PTHR22812">
    <property type="entry name" value="CHROMOBOX PROTEIN"/>
    <property type="match status" value="1"/>
</dbReference>
<sequence length="116" mass="13678">MLTRGAELRSRGAPITKQHLIRLTKQRLIRLTYPPPILRKKTRYLIKWKGYPHVENTWEPYSHLREFCYEAVKEFRERKMGGKFKNLTDAGVQNQRTSTHSPEVVIDIAPSMKMLV</sequence>
<dbReference type="Proteomes" id="UP000000305">
    <property type="component" value="Unassembled WGS sequence"/>
</dbReference>
<evidence type="ECO:0000313" key="4">
    <source>
        <dbReference type="EMBL" id="EFX67326.1"/>
    </source>
</evidence>
<dbReference type="SUPFAM" id="SSF54160">
    <property type="entry name" value="Chromo domain-like"/>
    <property type="match status" value="1"/>
</dbReference>
<dbReference type="HOGENOM" id="CLU_2099299_0_0_1"/>
<keyword evidence="5" id="KW-1185">Reference proteome</keyword>
<name>E9HLQ2_DAPPU</name>
<dbReference type="PhylomeDB" id="E9HLQ2"/>
<reference evidence="4 5" key="1">
    <citation type="journal article" date="2011" name="Science">
        <title>The ecoresponsive genome of Daphnia pulex.</title>
        <authorList>
            <person name="Colbourne J.K."/>
            <person name="Pfrender M.E."/>
            <person name="Gilbert D."/>
            <person name="Thomas W.K."/>
            <person name="Tucker A."/>
            <person name="Oakley T.H."/>
            <person name="Tokishita S."/>
            <person name="Aerts A."/>
            <person name="Arnold G.J."/>
            <person name="Basu M.K."/>
            <person name="Bauer D.J."/>
            <person name="Caceres C.E."/>
            <person name="Carmel L."/>
            <person name="Casola C."/>
            <person name="Choi J.H."/>
            <person name="Detter J.C."/>
            <person name="Dong Q."/>
            <person name="Dusheyko S."/>
            <person name="Eads B.D."/>
            <person name="Frohlich T."/>
            <person name="Geiler-Samerotte K.A."/>
            <person name="Gerlach D."/>
            <person name="Hatcher P."/>
            <person name="Jogdeo S."/>
            <person name="Krijgsveld J."/>
            <person name="Kriventseva E.V."/>
            <person name="Kultz D."/>
            <person name="Laforsch C."/>
            <person name="Lindquist E."/>
            <person name="Lopez J."/>
            <person name="Manak J.R."/>
            <person name="Muller J."/>
            <person name="Pangilinan J."/>
            <person name="Patwardhan R.P."/>
            <person name="Pitluck S."/>
            <person name="Pritham E.J."/>
            <person name="Rechtsteiner A."/>
            <person name="Rho M."/>
            <person name="Rogozin I.B."/>
            <person name="Sakarya O."/>
            <person name="Salamov A."/>
            <person name="Schaack S."/>
            <person name="Shapiro H."/>
            <person name="Shiga Y."/>
            <person name="Skalitzky C."/>
            <person name="Smith Z."/>
            <person name="Souvorov A."/>
            <person name="Sung W."/>
            <person name="Tang Z."/>
            <person name="Tsuchiya D."/>
            <person name="Tu H."/>
            <person name="Vos H."/>
            <person name="Wang M."/>
            <person name="Wolf Y.I."/>
            <person name="Yamagata H."/>
            <person name="Yamada T."/>
            <person name="Ye Y."/>
            <person name="Shaw J.R."/>
            <person name="Andrews J."/>
            <person name="Crease T.J."/>
            <person name="Tang H."/>
            <person name="Lucas S.M."/>
            <person name="Robertson H.M."/>
            <person name="Bork P."/>
            <person name="Koonin E.V."/>
            <person name="Zdobnov E.M."/>
            <person name="Grigoriev I.V."/>
            <person name="Lynch M."/>
            <person name="Boore J.L."/>
        </authorList>
    </citation>
    <scope>NUCLEOTIDE SEQUENCE [LARGE SCALE GENOMIC DNA]</scope>
</reference>
<dbReference type="Gene3D" id="2.40.50.40">
    <property type="match status" value="1"/>
</dbReference>
<dbReference type="GO" id="GO:0003682">
    <property type="term" value="F:chromatin binding"/>
    <property type="evidence" value="ECO:0000318"/>
    <property type="project" value="GO_Central"/>
</dbReference>
<gene>
    <name evidence="4" type="ORF">DAPPUDRAFT_261807</name>
</gene>
<dbReference type="InterPro" id="IPR023779">
    <property type="entry name" value="Chromodomain_CS"/>
</dbReference>
<dbReference type="InParanoid" id="E9HLQ2"/>
<accession>E9HLQ2</accession>
<dbReference type="InterPro" id="IPR016197">
    <property type="entry name" value="Chromo-like_dom_sf"/>
</dbReference>
<protein>
    <recommendedName>
        <fullName evidence="3">Chromo domain-containing protein</fullName>
    </recommendedName>
</protein>
<evidence type="ECO:0000313" key="5">
    <source>
        <dbReference type="Proteomes" id="UP000000305"/>
    </source>
</evidence>
<feature type="domain" description="Chromo" evidence="3">
    <location>
        <begin position="23"/>
        <end position="87"/>
    </location>
</feature>
<dbReference type="OrthoDB" id="1918685at2759"/>
<dbReference type="KEGG" id="dpx:DAPPUDRAFT_261807"/>
<evidence type="ECO:0000256" key="1">
    <source>
        <dbReference type="ARBA" id="ARBA00004123"/>
    </source>
</evidence>
<dbReference type="GO" id="GO:0031507">
    <property type="term" value="P:heterochromatin formation"/>
    <property type="evidence" value="ECO:0000318"/>
    <property type="project" value="GO_Central"/>
</dbReference>
<dbReference type="CDD" id="cd00024">
    <property type="entry name" value="CD_CSD"/>
    <property type="match status" value="1"/>
</dbReference>
<organism evidence="4 5">
    <name type="scientific">Daphnia pulex</name>
    <name type="common">Water flea</name>
    <dbReference type="NCBI Taxonomy" id="6669"/>
    <lineage>
        <taxon>Eukaryota</taxon>
        <taxon>Metazoa</taxon>
        <taxon>Ecdysozoa</taxon>
        <taxon>Arthropoda</taxon>
        <taxon>Crustacea</taxon>
        <taxon>Branchiopoda</taxon>
        <taxon>Diplostraca</taxon>
        <taxon>Cladocera</taxon>
        <taxon>Anomopoda</taxon>
        <taxon>Daphniidae</taxon>
        <taxon>Daphnia</taxon>
    </lineage>
</organism>
<dbReference type="InterPro" id="IPR000953">
    <property type="entry name" value="Chromo/chromo_shadow_dom"/>
</dbReference>
<dbReference type="InterPro" id="IPR051219">
    <property type="entry name" value="Heterochromatin_chromo-domain"/>
</dbReference>
<dbReference type="PROSITE" id="PS50013">
    <property type="entry name" value="CHROMO_2"/>
    <property type="match status" value="1"/>
</dbReference>
<dbReference type="EMBL" id="GL732680">
    <property type="protein sequence ID" value="EFX67326.1"/>
    <property type="molecule type" value="Genomic_DNA"/>
</dbReference>
<dbReference type="GO" id="GO:0005721">
    <property type="term" value="C:pericentric heterochromatin"/>
    <property type="evidence" value="ECO:0000318"/>
    <property type="project" value="GO_Central"/>
</dbReference>
<dbReference type="Pfam" id="PF00385">
    <property type="entry name" value="Chromo"/>
    <property type="match status" value="1"/>
</dbReference>
<keyword evidence="2" id="KW-0539">Nucleus</keyword>
<comment type="subcellular location">
    <subcellularLocation>
        <location evidence="1">Nucleus</location>
    </subcellularLocation>
</comment>
<dbReference type="AlphaFoldDB" id="E9HLQ2"/>
<evidence type="ECO:0000256" key="2">
    <source>
        <dbReference type="ARBA" id="ARBA00023242"/>
    </source>
</evidence>
<proteinExistence type="predicted"/>
<dbReference type="PROSITE" id="PS00598">
    <property type="entry name" value="CHROMO_1"/>
    <property type="match status" value="1"/>
</dbReference>
<dbReference type="GO" id="GO:0005634">
    <property type="term" value="C:nucleus"/>
    <property type="evidence" value="ECO:0007669"/>
    <property type="project" value="UniProtKB-SubCell"/>
</dbReference>
<dbReference type="SMART" id="SM00298">
    <property type="entry name" value="CHROMO"/>
    <property type="match status" value="1"/>
</dbReference>
<evidence type="ECO:0000259" key="3">
    <source>
        <dbReference type="PROSITE" id="PS50013"/>
    </source>
</evidence>